<dbReference type="GO" id="GO:0005829">
    <property type="term" value="C:cytosol"/>
    <property type="evidence" value="ECO:0007669"/>
    <property type="project" value="TreeGrafter"/>
</dbReference>
<dbReference type="PANTHER" id="PTHR47894:SF1">
    <property type="entry name" value="HTH-TYPE TRANSCRIPTIONAL REGULATOR VQSM"/>
    <property type="match status" value="1"/>
</dbReference>
<keyword evidence="3" id="KW-0804">Transcription</keyword>
<evidence type="ECO:0000256" key="1">
    <source>
        <dbReference type="ARBA" id="ARBA00023015"/>
    </source>
</evidence>
<dbReference type="InterPro" id="IPR018060">
    <property type="entry name" value="HTH_AraC"/>
</dbReference>
<keyword evidence="1" id="KW-0805">Transcription regulation</keyword>
<dbReference type="EMBL" id="NBWC01000041">
    <property type="protein sequence ID" value="ORL60105.1"/>
    <property type="molecule type" value="Genomic_DNA"/>
</dbReference>
<keyword evidence="4" id="KW-0175">Coiled coil</keyword>
<comment type="caution">
    <text evidence="6">The sequence shown here is derived from an EMBL/GenBank/DDBJ whole genome shotgun (WGS) entry which is preliminary data.</text>
</comment>
<dbReference type="GO" id="GO:0003700">
    <property type="term" value="F:DNA-binding transcription factor activity"/>
    <property type="evidence" value="ECO:0007669"/>
    <property type="project" value="InterPro"/>
</dbReference>
<dbReference type="InterPro" id="IPR032687">
    <property type="entry name" value="AraC-type_N"/>
</dbReference>
<dbReference type="OrthoDB" id="5737354at2"/>
<dbReference type="Gene3D" id="1.10.10.60">
    <property type="entry name" value="Homeodomain-like"/>
    <property type="match status" value="1"/>
</dbReference>
<evidence type="ECO:0000313" key="7">
    <source>
        <dbReference type="Proteomes" id="UP000193675"/>
    </source>
</evidence>
<dbReference type="SMART" id="SM00342">
    <property type="entry name" value="HTH_ARAC"/>
    <property type="match status" value="1"/>
</dbReference>
<evidence type="ECO:0000256" key="3">
    <source>
        <dbReference type="ARBA" id="ARBA00023163"/>
    </source>
</evidence>
<proteinExistence type="predicted"/>
<dbReference type="Pfam" id="PF12833">
    <property type="entry name" value="HTH_18"/>
    <property type="match status" value="1"/>
</dbReference>
<accession>A0A1X0ZP18</accession>
<protein>
    <submittedName>
        <fullName evidence="6">AraC family transcriptional regulator</fullName>
    </submittedName>
</protein>
<dbReference type="Pfam" id="PF12625">
    <property type="entry name" value="Arabinose_bd"/>
    <property type="match status" value="1"/>
</dbReference>
<feature type="coiled-coil region" evidence="4">
    <location>
        <begin position="39"/>
        <end position="66"/>
    </location>
</feature>
<organism evidence="6 7">
    <name type="scientific">Pseudomonas putida</name>
    <name type="common">Arthrobacter siderocapsulatus</name>
    <dbReference type="NCBI Taxonomy" id="303"/>
    <lineage>
        <taxon>Bacteria</taxon>
        <taxon>Pseudomonadati</taxon>
        <taxon>Pseudomonadota</taxon>
        <taxon>Gammaproteobacteria</taxon>
        <taxon>Pseudomonadales</taxon>
        <taxon>Pseudomonadaceae</taxon>
        <taxon>Pseudomonas</taxon>
    </lineage>
</organism>
<feature type="domain" description="HTH araC/xylS-type" evidence="5">
    <location>
        <begin position="231"/>
        <end position="331"/>
    </location>
</feature>
<gene>
    <name evidence="6" type="ORF">B7H17_22855</name>
</gene>
<dbReference type="RefSeq" id="WP_084858855.1">
    <property type="nucleotide sequence ID" value="NZ_JAOTEI010000008.1"/>
</dbReference>
<dbReference type="Proteomes" id="UP000193675">
    <property type="component" value="Unassembled WGS sequence"/>
</dbReference>
<dbReference type="AlphaFoldDB" id="A0A1X0ZP18"/>
<sequence>MMALRSTAPVRVPQGLDTRLLAELQRHKIALEPPPSALLSSAQRFVALYRQAIEQLEAKVAQGEGQPPMRKAEVDLMCRCLLSCGHLDEAIACAAQFCAMLDPRAGCLSLEIQGATATFHMDSLRHKRSSAACLVDLTGLFCYLQLFGWLIGQPLRPDQVFLAHPQREDAAPFLGLFDAPVTVGKRTYGFSFDAALLSRQVIRTPAELALFLVDFPFRLIGAPPSAVAITQQVRGFLDAALSHEQEVPALSAIAAALGTTEPTLRRRLAAEGSSYQALRRLSLCESAQRCLRDTDWTIGRIAGHLGFASEAAFRRAFLSWTGMAPSRYRARQGGANG</sequence>
<dbReference type="InterPro" id="IPR009057">
    <property type="entry name" value="Homeodomain-like_sf"/>
</dbReference>
<evidence type="ECO:0000259" key="5">
    <source>
        <dbReference type="PROSITE" id="PS01124"/>
    </source>
</evidence>
<name>A0A1X0ZP18_PSEPU</name>
<dbReference type="PROSITE" id="PS01124">
    <property type="entry name" value="HTH_ARAC_FAMILY_2"/>
    <property type="match status" value="1"/>
</dbReference>
<keyword evidence="2" id="KW-0238">DNA-binding</keyword>
<dbReference type="PANTHER" id="PTHR47894">
    <property type="entry name" value="HTH-TYPE TRANSCRIPTIONAL REGULATOR GADX"/>
    <property type="match status" value="1"/>
</dbReference>
<dbReference type="SUPFAM" id="SSF46689">
    <property type="entry name" value="Homeodomain-like"/>
    <property type="match status" value="1"/>
</dbReference>
<dbReference type="GO" id="GO:0000976">
    <property type="term" value="F:transcription cis-regulatory region binding"/>
    <property type="evidence" value="ECO:0007669"/>
    <property type="project" value="TreeGrafter"/>
</dbReference>
<evidence type="ECO:0000256" key="2">
    <source>
        <dbReference type="ARBA" id="ARBA00023125"/>
    </source>
</evidence>
<reference evidence="6 7" key="1">
    <citation type="submission" date="2017-04" db="EMBL/GenBank/DDBJ databases">
        <title>Presence of VIM-2 positive Pseudomonas species in chickens and their surrounding environment.</title>
        <authorList>
            <person name="Zhang R."/>
        </authorList>
    </citation>
    <scope>NUCLEOTIDE SEQUENCE [LARGE SCALE GENOMIC DNA]</scope>
    <source>
        <strain evidence="6 7">DZ-C18</strain>
    </source>
</reference>
<evidence type="ECO:0000313" key="6">
    <source>
        <dbReference type="EMBL" id="ORL60105.1"/>
    </source>
</evidence>
<evidence type="ECO:0000256" key="4">
    <source>
        <dbReference type="SAM" id="Coils"/>
    </source>
</evidence>